<keyword evidence="3" id="KW-1185">Reference proteome</keyword>
<accession>A0A1J1LFM0</accession>
<reference evidence="3" key="1">
    <citation type="submission" date="2015-10" db="EMBL/GenBank/DDBJ databases">
        <authorList>
            <person name="Regsiter A."/>
            <person name="william w."/>
        </authorList>
    </citation>
    <scope>NUCLEOTIDE SEQUENCE [LARGE SCALE GENOMIC DNA]</scope>
</reference>
<protein>
    <submittedName>
        <fullName evidence="2">Uncharacterized protein</fullName>
    </submittedName>
</protein>
<dbReference type="Gene3D" id="3.40.50.2300">
    <property type="match status" value="1"/>
</dbReference>
<dbReference type="AlphaFoldDB" id="A0A1J1LFM0"/>
<dbReference type="InterPro" id="IPR028082">
    <property type="entry name" value="Peripla_BP_I"/>
</dbReference>
<evidence type="ECO:0000313" key="2">
    <source>
        <dbReference type="EMBL" id="CUR30700.1"/>
    </source>
</evidence>
<feature type="transmembrane region" description="Helical" evidence="1">
    <location>
        <begin position="165"/>
        <end position="184"/>
    </location>
</feature>
<name>A0A1J1LFM0_9CYAN</name>
<proteinExistence type="predicted"/>
<evidence type="ECO:0000256" key="1">
    <source>
        <dbReference type="SAM" id="Phobius"/>
    </source>
</evidence>
<keyword evidence="1" id="KW-1133">Transmembrane helix</keyword>
<feature type="transmembrane region" description="Helical" evidence="1">
    <location>
        <begin position="140"/>
        <end position="158"/>
    </location>
</feature>
<dbReference type="Proteomes" id="UP000184315">
    <property type="component" value="Unassembled WGS sequence"/>
</dbReference>
<sequence length="210" mass="23517">MGILRCKIVNKLQNLKFYANRIKMPSRKIILWLATALLVVMAIIGIDTFNKRNQETITIAIAAPLSQVGKATETVGESMVRGVQLYVDQINKAGGIQGKRLRHADLTRDNLITGSGLEYSQFNAVIDIKRDLLSFSIKNLLPLWFFVAVAYLLLFLPFEQLSVEALSGLLLAVVFYHLSLLQALPDGVGYVVALDYAFYLERLPKKLLTF</sequence>
<gene>
    <name evidence="2" type="ORF">PL9214290290</name>
</gene>
<keyword evidence="1" id="KW-0472">Membrane</keyword>
<dbReference type="STRING" id="671072.PL9214290290"/>
<evidence type="ECO:0000313" key="3">
    <source>
        <dbReference type="Proteomes" id="UP000184315"/>
    </source>
</evidence>
<feature type="transmembrane region" description="Helical" evidence="1">
    <location>
        <begin position="29"/>
        <end position="46"/>
    </location>
</feature>
<organism evidence="2 3">
    <name type="scientific">Planktothrix tepida PCC 9214</name>
    <dbReference type="NCBI Taxonomy" id="671072"/>
    <lineage>
        <taxon>Bacteria</taxon>
        <taxon>Bacillati</taxon>
        <taxon>Cyanobacteriota</taxon>
        <taxon>Cyanophyceae</taxon>
        <taxon>Oscillatoriophycideae</taxon>
        <taxon>Oscillatoriales</taxon>
        <taxon>Microcoleaceae</taxon>
        <taxon>Planktothrix</taxon>
    </lineage>
</organism>
<dbReference type="EMBL" id="CZDF01000132">
    <property type="protein sequence ID" value="CUR30700.1"/>
    <property type="molecule type" value="Genomic_DNA"/>
</dbReference>
<keyword evidence="1" id="KW-0812">Transmembrane</keyword>
<dbReference type="SUPFAM" id="SSF53822">
    <property type="entry name" value="Periplasmic binding protein-like I"/>
    <property type="match status" value="1"/>
</dbReference>